<feature type="domain" description="AB hydrolase-1" evidence="1">
    <location>
        <begin position="35"/>
        <end position="273"/>
    </location>
</feature>
<dbReference type="InterPro" id="IPR029058">
    <property type="entry name" value="AB_hydrolase_fold"/>
</dbReference>
<dbReference type="InterPro" id="IPR000639">
    <property type="entry name" value="Epox_hydrolase-like"/>
</dbReference>
<dbReference type="SUPFAM" id="SSF53474">
    <property type="entry name" value="alpha/beta-Hydrolases"/>
    <property type="match status" value="1"/>
</dbReference>
<evidence type="ECO:0000259" key="1">
    <source>
        <dbReference type="Pfam" id="PF00561"/>
    </source>
</evidence>
<evidence type="ECO:0000313" key="3">
    <source>
        <dbReference type="Proteomes" id="UP000707731"/>
    </source>
</evidence>
<comment type="caution">
    <text evidence="2">The sequence shown here is derived from an EMBL/GenBank/DDBJ whole genome shotgun (WGS) entry which is preliminary data.</text>
</comment>
<dbReference type="NCBIfam" id="NF002873">
    <property type="entry name" value="PRK03204.1"/>
    <property type="match status" value="1"/>
</dbReference>
<organism evidence="2 3">
    <name type="scientific">Nocardia higoensis</name>
    <dbReference type="NCBI Taxonomy" id="228599"/>
    <lineage>
        <taxon>Bacteria</taxon>
        <taxon>Bacillati</taxon>
        <taxon>Actinomycetota</taxon>
        <taxon>Actinomycetes</taxon>
        <taxon>Mycobacteriales</taxon>
        <taxon>Nocardiaceae</taxon>
        <taxon>Nocardia</taxon>
    </lineage>
</organism>
<dbReference type="EMBL" id="JADLQN010000002">
    <property type="protein sequence ID" value="MBF6356055.1"/>
    <property type="molecule type" value="Genomic_DNA"/>
</dbReference>
<proteinExistence type="predicted"/>
<reference evidence="2 3" key="1">
    <citation type="submission" date="2020-10" db="EMBL/GenBank/DDBJ databases">
        <title>Identification of Nocardia species via Next-generation sequencing and recognition of intraspecies genetic diversity.</title>
        <authorList>
            <person name="Li P."/>
            <person name="Li P."/>
            <person name="Lu B."/>
        </authorList>
    </citation>
    <scope>NUCLEOTIDE SEQUENCE [LARGE SCALE GENOMIC DNA]</scope>
    <source>
        <strain evidence="2 3">BJ06-0143</strain>
    </source>
</reference>
<dbReference type="InterPro" id="IPR000073">
    <property type="entry name" value="AB_hydrolase_1"/>
</dbReference>
<dbReference type="RefSeq" id="WP_195002901.1">
    <property type="nucleotide sequence ID" value="NZ_JADLQN010000002.1"/>
</dbReference>
<accession>A0ABS0DC66</accession>
<dbReference type="Pfam" id="PF00561">
    <property type="entry name" value="Abhydrolase_1"/>
    <property type="match status" value="1"/>
</dbReference>
<dbReference type="Gene3D" id="3.40.50.1820">
    <property type="entry name" value="alpha/beta hydrolase"/>
    <property type="match status" value="1"/>
</dbReference>
<dbReference type="InterPro" id="IPR050266">
    <property type="entry name" value="AB_hydrolase_sf"/>
</dbReference>
<dbReference type="PRINTS" id="PR00412">
    <property type="entry name" value="EPOXHYDRLASE"/>
</dbReference>
<name>A0ABS0DC66_9NOCA</name>
<dbReference type="Proteomes" id="UP000707731">
    <property type="component" value="Unassembled WGS sequence"/>
</dbReference>
<gene>
    <name evidence="2" type="ORF">IU449_16145</name>
</gene>
<evidence type="ECO:0000313" key="2">
    <source>
        <dbReference type="EMBL" id="MBF6356055.1"/>
    </source>
</evidence>
<dbReference type="PANTHER" id="PTHR43798">
    <property type="entry name" value="MONOACYLGLYCEROL LIPASE"/>
    <property type="match status" value="1"/>
</dbReference>
<dbReference type="PANTHER" id="PTHR43798:SF24">
    <property type="entry name" value="CIS-3-ALKYL-4-ALKYLOXETAN-2-ONE DECARBOXYLASE"/>
    <property type="match status" value="1"/>
</dbReference>
<keyword evidence="3" id="KW-1185">Reference proteome</keyword>
<dbReference type="PRINTS" id="PR00111">
    <property type="entry name" value="ABHYDROLASE"/>
</dbReference>
<sequence>MLIEFVPDRNLYPFESRWFDSSVGRVHYIDAGTGPTILFCHGAPAWSFLYRRIVQSLRGRYRCIALDYLGFGLSERPAGFGYTIAEHTAVLGELIDHLFLENFVVVGHDWGGPIGLGAATTRADRVRGIVLGNTAFWPIEALANRAFSVIMSSRPMQRRILEKNFLVERVLLGELGRMLTTAEADHYRAVQPTAQARRALAVTPREIRAARPLLSRLAEDVPAALGDKPTLLVWGMRDMVFRPSACIPRMRAAFSDLEVTELPRARHFIQEHEPAAIATAIAGRFPSSV</sequence>
<protein>
    <submittedName>
        <fullName evidence="2">Haloalkane dehalogenase</fullName>
    </submittedName>
</protein>